<feature type="region of interest" description="Disordered" evidence="1">
    <location>
        <begin position="11"/>
        <end position="79"/>
    </location>
</feature>
<sequence>MNGIVAGAIRKGVERANEKRRVGTHEMIDLCDDDDEDIDHTAPSVPSTPPIPIQQLDDPPAAPHKTTEEELSQPSESADRYSTIARNGVEIKNSHNFCLKPPFWERWSAAHYAQFADDLRAQFDPVPFARQWGIPVEEVRAVFYAVVCNPLYDAEEATRRGEEGVVGLMECMHAVDGGGVGGGEGGGGAGGGGGPGHEIVIAISPTDASPESTRRWNADL</sequence>
<evidence type="ECO:0000313" key="3">
    <source>
        <dbReference type="Proteomes" id="UP000281245"/>
    </source>
</evidence>
<gene>
    <name evidence="2" type="ORF">D0869_00042</name>
</gene>
<name>A0A3M6XI31_HORWE</name>
<accession>A0A3M6XI31</accession>
<comment type="caution">
    <text evidence="2">The sequence shown here is derived from an EMBL/GenBank/DDBJ whole genome shotgun (WGS) entry which is preliminary data.</text>
</comment>
<evidence type="ECO:0000256" key="1">
    <source>
        <dbReference type="SAM" id="MobiDB-lite"/>
    </source>
</evidence>
<protein>
    <submittedName>
        <fullName evidence="2">Uncharacterized protein</fullName>
    </submittedName>
</protein>
<proteinExistence type="predicted"/>
<reference evidence="2 3" key="1">
    <citation type="journal article" date="2018" name="BMC Genomics">
        <title>Genomic evidence for intraspecific hybridization in a clonal and extremely halotolerant yeast.</title>
        <authorList>
            <person name="Gostincar C."/>
            <person name="Stajich J.E."/>
            <person name="Zupancic J."/>
            <person name="Zalar P."/>
            <person name="Gunde-Cimerman N."/>
        </authorList>
    </citation>
    <scope>NUCLEOTIDE SEQUENCE [LARGE SCALE GENOMIC DNA]</scope>
    <source>
        <strain evidence="2 3">EXF-6656</strain>
    </source>
</reference>
<dbReference type="Proteomes" id="UP000281245">
    <property type="component" value="Unassembled WGS sequence"/>
</dbReference>
<feature type="compositionally biased region" description="Basic and acidic residues" evidence="1">
    <location>
        <begin position="11"/>
        <end position="28"/>
    </location>
</feature>
<dbReference type="OrthoDB" id="3848656at2759"/>
<organism evidence="2 3">
    <name type="scientific">Hortaea werneckii</name>
    <name type="common">Black yeast</name>
    <name type="synonym">Cladosporium werneckii</name>
    <dbReference type="NCBI Taxonomy" id="91943"/>
    <lineage>
        <taxon>Eukaryota</taxon>
        <taxon>Fungi</taxon>
        <taxon>Dikarya</taxon>
        <taxon>Ascomycota</taxon>
        <taxon>Pezizomycotina</taxon>
        <taxon>Dothideomycetes</taxon>
        <taxon>Dothideomycetidae</taxon>
        <taxon>Mycosphaerellales</taxon>
        <taxon>Teratosphaeriaceae</taxon>
        <taxon>Hortaea</taxon>
    </lineage>
</organism>
<dbReference type="AlphaFoldDB" id="A0A3M6XI31"/>
<evidence type="ECO:0000313" key="2">
    <source>
        <dbReference type="EMBL" id="RMX90513.1"/>
    </source>
</evidence>
<dbReference type="EMBL" id="QWIJ01000001">
    <property type="protein sequence ID" value="RMX90513.1"/>
    <property type="molecule type" value="Genomic_DNA"/>
</dbReference>
<feature type="compositionally biased region" description="Acidic residues" evidence="1">
    <location>
        <begin position="29"/>
        <end position="38"/>
    </location>
</feature>